<protein>
    <recommendedName>
        <fullName evidence="3">EcsC family protein</fullName>
    </recommendedName>
</protein>
<evidence type="ECO:0000313" key="1">
    <source>
        <dbReference type="EMBL" id="KEZ93555.1"/>
    </source>
</evidence>
<sequence>MMSNQIIEEDKGKVALWIEQYIETFLGANKSYIEGYVAKLREQNPNISNEKLAKKIRNRKSFKNGLVGAATGVGGLITLPITVPVDLIASWKIQIGLAFAIAHVYGQTHNTADLKTDVYLILAGNSAKEALKTVGVVASKEITKKAIQKKVTVEVMKKIWKVVPQKIITKAGEKSLTSFTKMVPLLGAPIGFGFDYFSTRVVGSFAIKYYSGR</sequence>
<dbReference type="InterPro" id="IPR024787">
    <property type="entry name" value="EcsC"/>
</dbReference>
<evidence type="ECO:0008006" key="3">
    <source>
        <dbReference type="Google" id="ProtNLM"/>
    </source>
</evidence>
<dbReference type="Pfam" id="PF12787">
    <property type="entry name" value="EcsC"/>
    <property type="match status" value="1"/>
</dbReference>
<name>A0A084JX71_NONUL</name>
<organism evidence="1 2">
    <name type="scientific">Nonlabens ulvanivorans</name>
    <name type="common">Persicivirga ulvanivorans</name>
    <dbReference type="NCBI Taxonomy" id="906888"/>
    <lineage>
        <taxon>Bacteria</taxon>
        <taxon>Pseudomonadati</taxon>
        <taxon>Bacteroidota</taxon>
        <taxon>Flavobacteriia</taxon>
        <taxon>Flavobacteriales</taxon>
        <taxon>Flavobacteriaceae</taxon>
        <taxon>Nonlabens</taxon>
    </lineage>
</organism>
<proteinExistence type="predicted"/>
<evidence type="ECO:0000313" key="2">
    <source>
        <dbReference type="Proteomes" id="UP000028531"/>
    </source>
</evidence>
<gene>
    <name evidence="1" type="ORF">IL45_04930</name>
</gene>
<comment type="caution">
    <text evidence="1">The sequence shown here is derived from an EMBL/GenBank/DDBJ whole genome shotgun (WGS) entry which is preliminary data.</text>
</comment>
<accession>A0A084JX71</accession>
<dbReference type="EMBL" id="JPJI01000026">
    <property type="protein sequence ID" value="KEZ93555.1"/>
    <property type="molecule type" value="Genomic_DNA"/>
</dbReference>
<dbReference type="AlphaFoldDB" id="A0A084JX71"/>
<reference evidence="1 2" key="1">
    <citation type="submission" date="2014-07" db="EMBL/GenBank/DDBJ databases">
        <title>Draft genome sequence of Nonlabens ulvanivorans, an ulvan degrading bacterium.</title>
        <authorList>
            <person name="Kopel M."/>
            <person name="Helbert W."/>
            <person name="Henrissat B."/>
            <person name="Doniger T."/>
            <person name="Banin E."/>
        </authorList>
    </citation>
    <scope>NUCLEOTIDE SEQUENCE [LARGE SCALE GENOMIC DNA]</scope>
    <source>
        <strain evidence="1 2">PLR</strain>
    </source>
</reference>
<dbReference type="Proteomes" id="UP000028531">
    <property type="component" value="Unassembled WGS sequence"/>
</dbReference>